<dbReference type="InterPro" id="IPR036236">
    <property type="entry name" value="Znf_C2H2_sf"/>
</dbReference>
<accession>A0AAV9NWY7</accession>
<sequence>MGSRNRSALDTVLTMLYIEQNHSIEFTRGQLPQQLVHYAEQEGLHIVENDKKSLVAQIQQHMAIKGGMRAVDRRMPDGTPFLHAIGARGRQTQAANNFPQLRTMHEEQVVLGWPVLSRGRESQEASGWAALRKTVANRVAKYEEHLQRDVDNVVAKKRKSVEGAIYSSSPPRKQRAAETKPRKQKQFGEKTCSTCGKTFPNQSKLDIHATSHTQEKPYACPDESCSETFGTETNANNHYRRKHTDLAKTLCPTCGRTFSNKDNMKRHRKSKHPSA</sequence>
<dbReference type="Proteomes" id="UP001337655">
    <property type="component" value="Unassembled WGS sequence"/>
</dbReference>
<proteinExistence type="predicted"/>
<dbReference type="GO" id="GO:0000981">
    <property type="term" value="F:DNA-binding transcription factor activity, RNA polymerase II-specific"/>
    <property type="evidence" value="ECO:0007669"/>
    <property type="project" value="TreeGrafter"/>
</dbReference>
<keyword evidence="1" id="KW-0479">Metal-binding</keyword>
<dbReference type="GO" id="GO:0000978">
    <property type="term" value="F:RNA polymerase II cis-regulatory region sequence-specific DNA binding"/>
    <property type="evidence" value="ECO:0007669"/>
    <property type="project" value="TreeGrafter"/>
</dbReference>
<protein>
    <recommendedName>
        <fullName evidence="6">C2H2-type domain-containing protein</fullName>
    </recommendedName>
</protein>
<dbReference type="InterPro" id="IPR013087">
    <property type="entry name" value="Znf_C2H2_type"/>
</dbReference>
<evidence type="ECO:0000256" key="2">
    <source>
        <dbReference type="ARBA" id="ARBA00022771"/>
    </source>
</evidence>
<dbReference type="PROSITE" id="PS00028">
    <property type="entry name" value="ZINC_FINGER_C2H2_1"/>
    <property type="match status" value="3"/>
</dbReference>
<comment type="caution">
    <text evidence="7">The sequence shown here is derived from an EMBL/GenBank/DDBJ whole genome shotgun (WGS) entry which is preliminary data.</text>
</comment>
<dbReference type="PANTHER" id="PTHR23235:SF120">
    <property type="entry name" value="KRUPPEL-LIKE FACTOR 15"/>
    <property type="match status" value="1"/>
</dbReference>
<evidence type="ECO:0000256" key="4">
    <source>
        <dbReference type="PROSITE-ProRule" id="PRU00042"/>
    </source>
</evidence>
<keyword evidence="2 4" id="KW-0863">Zinc-finger</keyword>
<evidence type="ECO:0000256" key="1">
    <source>
        <dbReference type="ARBA" id="ARBA00022723"/>
    </source>
</evidence>
<evidence type="ECO:0000256" key="3">
    <source>
        <dbReference type="ARBA" id="ARBA00022833"/>
    </source>
</evidence>
<keyword evidence="8" id="KW-1185">Reference proteome</keyword>
<name>A0AAV9NWY7_9PEZI</name>
<dbReference type="AlphaFoldDB" id="A0AAV9NWY7"/>
<organism evidence="7 8">
    <name type="scientific">Saxophila tyrrhenica</name>
    <dbReference type="NCBI Taxonomy" id="1690608"/>
    <lineage>
        <taxon>Eukaryota</taxon>
        <taxon>Fungi</taxon>
        <taxon>Dikarya</taxon>
        <taxon>Ascomycota</taxon>
        <taxon>Pezizomycotina</taxon>
        <taxon>Dothideomycetes</taxon>
        <taxon>Dothideomycetidae</taxon>
        <taxon>Mycosphaerellales</taxon>
        <taxon>Extremaceae</taxon>
        <taxon>Saxophila</taxon>
    </lineage>
</organism>
<gene>
    <name evidence="7" type="ORF">LTR77_010604</name>
</gene>
<evidence type="ECO:0000259" key="6">
    <source>
        <dbReference type="PROSITE" id="PS50157"/>
    </source>
</evidence>
<dbReference type="PANTHER" id="PTHR23235">
    <property type="entry name" value="KRUEPPEL-LIKE TRANSCRIPTION FACTOR"/>
    <property type="match status" value="1"/>
</dbReference>
<feature type="domain" description="C2H2-type" evidence="6">
    <location>
        <begin position="218"/>
        <end position="248"/>
    </location>
</feature>
<evidence type="ECO:0000256" key="5">
    <source>
        <dbReference type="SAM" id="MobiDB-lite"/>
    </source>
</evidence>
<dbReference type="GO" id="GO:0008270">
    <property type="term" value="F:zinc ion binding"/>
    <property type="evidence" value="ECO:0007669"/>
    <property type="project" value="UniProtKB-KW"/>
</dbReference>
<evidence type="ECO:0000313" key="8">
    <source>
        <dbReference type="Proteomes" id="UP001337655"/>
    </source>
</evidence>
<evidence type="ECO:0000313" key="7">
    <source>
        <dbReference type="EMBL" id="KAK5163655.1"/>
    </source>
</evidence>
<feature type="region of interest" description="Disordered" evidence="5">
    <location>
        <begin position="162"/>
        <end position="189"/>
    </location>
</feature>
<dbReference type="GeneID" id="89931930"/>
<feature type="domain" description="C2H2-type" evidence="6">
    <location>
        <begin position="249"/>
        <end position="275"/>
    </location>
</feature>
<dbReference type="SUPFAM" id="SSF57667">
    <property type="entry name" value="beta-beta-alpha zinc fingers"/>
    <property type="match status" value="1"/>
</dbReference>
<dbReference type="Pfam" id="PF00096">
    <property type="entry name" value="zf-C2H2"/>
    <property type="match status" value="2"/>
</dbReference>
<dbReference type="EMBL" id="JAVRRT010000024">
    <property type="protein sequence ID" value="KAK5163655.1"/>
    <property type="molecule type" value="Genomic_DNA"/>
</dbReference>
<dbReference type="RefSeq" id="XP_064654097.1">
    <property type="nucleotide sequence ID" value="XM_064807822.1"/>
</dbReference>
<dbReference type="Gene3D" id="3.30.160.60">
    <property type="entry name" value="Classic Zinc Finger"/>
    <property type="match status" value="3"/>
</dbReference>
<dbReference type="PROSITE" id="PS50157">
    <property type="entry name" value="ZINC_FINGER_C2H2_2"/>
    <property type="match status" value="3"/>
</dbReference>
<reference evidence="7 8" key="1">
    <citation type="submission" date="2023-08" db="EMBL/GenBank/DDBJ databases">
        <title>Black Yeasts Isolated from many extreme environments.</title>
        <authorList>
            <person name="Coleine C."/>
            <person name="Stajich J.E."/>
            <person name="Selbmann L."/>
        </authorList>
    </citation>
    <scope>NUCLEOTIDE SEQUENCE [LARGE SCALE GENOMIC DNA]</scope>
    <source>
        <strain evidence="7 8">CCFEE 5935</strain>
    </source>
</reference>
<keyword evidence="3" id="KW-0862">Zinc</keyword>
<dbReference type="SMART" id="SM00355">
    <property type="entry name" value="ZnF_C2H2"/>
    <property type="match status" value="3"/>
</dbReference>
<feature type="domain" description="C2H2-type" evidence="6">
    <location>
        <begin position="190"/>
        <end position="217"/>
    </location>
</feature>